<dbReference type="InterPro" id="IPR023214">
    <property type="entry name" value="HAD_sf"/>
</dbReference>
<dbReference type="PANTHER" id="PTHR18901">
    <property type="entry name" value="2-DEOXYGLUCOSE-6-PHOSPHATE PHOSPHATASE 2"/>
    <property type="match status" value="1"/>
</dbReference>
<accession>A0A9D1TBI7</accession>
<sequence>MLNLGLPTAIFDMDGTLIDSMPTWRSLNASFLTRHNLSAPPSFVEELRQRSMHDSAQLLIEKFSLSLSVDEIIVENNRYMDQQYEVLREKPGASAYLKALKAAGVRMVVATYTPLPMALHALRAHGMLDCFEWVTTPDIEGISKNDPAFFLALAQKLGQDPAQIVVYEDMPAVMCAAKACGMKVAAISEFVWRERWAEAQKMCDLAIEDYRDVLAQNSDICYNIL</sequence>
<dbReference type="Gene3D" id="1.10.150.240">
    <property type="entry name" value="Putative phosphatase, domain 2"/>
    <property type="match status" value="1"/>
</dbReference>
<dbReference type="Gene3D" id="3.40.50.1000">
    <property type="entry name" value="HAD superfamily/HAD-like"/>
    <property type="match status" value="1"/>
</dbReference>
<dbReference type="SUPFAM" id="SSF56784">
    <property type="entry name" value="HAD-like"/>
    <property type="match status" value="1"/>
</dbReference>
<dbReference type="EMBL" id="DVOT01000032">
    <property type="protein sequence ID" value="HIV26681.1"/>
    <property type="molecule type" value="Genomic_DNA"/>
</dbReference>
<reference evidence="1" key="2">
    <citation type="journal article" date="2021" name="PeerJ">
        <title>Extensive microbial diversity within the chicken gut microbiome revealed by metagenomics and culture.</title>
        <authorList>
            <person name="Gilroy R."/>
            <person name="Ravi A."/>
            <person name="Getino M."/>
            <person name="Pursley I."/>
            <person name="Horton D.L."/>
            <person name="Alikhan N.F."/>
            <person name="Baker D."/>
            <person name="Gharbi K."/>
            <person name="Hall N."/>
            <person name="Watson M."/>
            <person name="Adriaenssens E.M."/>
            <person name="Foster-Nyarko E."/>
            <person name="Jarju S."/>
            <person name="Secka A."/>
            <person name="Antonio M."/>
            <person name="Oren A."/>
            <person name="Chaudhuri R.R."/>
            <person name="La Ragione R."/>
            <person name="Hildebrand F."/>
            <person name="Pallen M.J."/>
        </authorList>
    </citation>
    <scope>NUCLEOTIDE SEQUENCE</scope>
    <source>
        <strain evidence="1">CHK183-6373</strain>
    </source>
</reference>
<dbReference type="AlphaFoldDB" id="A0A9D1TBI7"/>
<protein>
    <submittedName>
        <fullName evidence="1">HAD family phosphatase</fullName>
    </submittedName>
</protein>
<dbReference type="CDD" id="cd07505">
    <property type="entry name" value="HAD_BPGM-like"/>
    <property type="match status" value="1"/>
</dbReference>
<organism evidence="1 2">
    <name type="scientific">Candidatus Ornithocaccomicrobium faecavium</name>
    <dbReference type="NCBI Taxonomy" id="2840890"/>
    <lineage>
        <taxon>Bacteria</taxon>
        <taxon>Bacillati</taxon>
        <taxon>Bacillota</taxon>
        <taxon>Clostridia</taxon>
        <taxon>Candidatus Ornithocaccomicrobium</taxon>
    </lineage>
</organism>
<evidence type="ECO:0000313" key="2">
    <source>
        <dbReference type="Proteomes" id="UP000886884"/>
    </source>
</evidence>
<dbReference type="InterPro" id="IPR036412">
    <property type="entry name" value="HAD-like_sf"/>
</dbReference>
<dbReference type="InterPro" id="IPR023198">
    <property type="entry name" value="PGP-like_dom2"/>
</dbReference>
<gene>
    <name evidence="1" type="ORF">IAA64_01825</name>
</gene>
<dbReference type="NCBIfam" id="TIGR01509">
    <property type="entry name" value="HAD-SF-IA-v3"/>
    <property type="match status" value="1"/>
</dbReference>
<dbReference type="SFLD" id="SFLDS00003">
    <property type="entry name" value="Haloacid_Dehalogenase"/>
    <property type="match status" value="1"/>
</dbReference>
<reference evidence="1" key="1">
    <citation type="submission" date="2020-10" db="EMBL/GenBank/DDBJ databases">
        <authorList>
            <person name="Gilroy R."/>
        </authorList>
    </citation>
    <scope>NUCLEOTIDE SEQUENCE</scope>
    <source>
        <strain evidence="1">CHK183-6373</strain>
    </source>
</reference>
<dbReference type="PANTHER" id="PTHR18901:SF38">
    <property type="entry name" value="PSEUDOURIDINE-5'-PHOSPHATASE"/>
    <property type="match status" value="1"/>
</dbReference>
<dbReference type="GO" id="GO:0016791">
    <property type="term" value="F:phosphatase activity"/>
    <property type="evidence" value="ECO:0007669"/>
    <property type="project" value="TreeGrafter"/>
</dbReference>
<dbReference type="Proteomes" id="UP000886884">
    <property type="component" value="Unassembled WGS sequence"/>
</dbReference>
<dbReference type="SFLD" id="SFLDG01129">
    <property type="entry name" value="C1.5:_HAD__Beta-PGM__Phosphata"/>
    <property type="match status" value="1"/>
</dbReference>
<dbReference type="Pfam" id="PF00702">
    <property type="entry name" value="Hydrolase"/>
    <property type="match status" value="1"/>
</dbReference>
<name>A0A9D1TBI7_9FIRM</name>
<comment type="caution">
    <text evidence="1">The sequence shown here is derived from an EMBL/GenBank/DDBJ whole genome shotgun (WGS) entry which is preliminary data.</text>
</comment>
<dbReference type="InterPro" id="IPR006439">
    <property type="entry name" value="HAD-SF_hydro_IA"/>
</dbReference>
<evidence type="ECO:0000313" key="1">
    <source>
        <dbReference type="EMBL" id="HIV26681.1"/>
    </source>
</evidence>
<proteinExistence type="predicted"/>
<dbReference type="PRINTS" id="PR00413">
    <property type="entry name" value="HADHALOGNASE"/>
</dbReference>